<evidence type="ECO:0000256" key="11">
    <source>
        <dbReference type="RuleBase" id="RU363058"/>
    </source>
</evidence>
<dbReference type="AlphaFoldDB" id="A0A0C6FAQ7"/>
<gene>
    <name evidence="13" type="primary">pitA</name>
    <name evidence="13" type="ORF">Maq22A_c11405</name>
</gene>
<evidence type="ECO:0000256" key="5">
    <source>
        <dbReference type="ARBA" id="ARBA00022592"/>
    </source>
</evidence>
<comment type="catalytic activity">
    <reaction evidence="10">
        <text>phosphate(in) + H(+)(in) = phosphate(out) + H(+)(out)</text>
        <dbReference type="Rhea" id="RHEA:29939"/>
        <dbReference type="ChEBI" id="CHEBI:15378"/>
        <dbReference type="ChEBI" id="CHEBI:43474"/>
    </reaction>
</comment>
<feature type="compositionally biased region" description="Low complexity" evidence="12">
    <location>
        <begin position="1"/>
        <end position="21"/>
    </location>
</feature>
<evidence type="ECO:0000256" key="2">
    <source>
        <dbReference type="ARBA" id="ARBA00005342"/>
    </source>
</evidence>
<keyword evidence="7" id="KW-0769">Symport</keyword>
<feature type="transmembrane region" description="Helical" evidence="11">
    <location>
        <begin position="214"/>
        <end position="232"/>
    </location>
</feature>
<evidence type="ECO:0000256" key="3">
    <source>
        <dbReference type="ARBA" id="ARBA00022448"/>
    </source>
</evidence>
<keyword evidence="6 11" id="KW-0812">Transmembrane</keyword>
<name>A0A0C6FAQ7_9HYPH</name>
<dbReference type="GO" id="GO:0035435">
    <property type="term" value="P:phosphate ion transmembrane transport"/>
    <property type="evidence" value="ECO:0007669"/>
    <property type="project" value="TreeGrafter"/>
</dbReference>
<dbReference type="PANTHER" id="PTHR11101">
    <property type="entry name" value="PHOSPHATE TRANSPORTER"/>
    <property type="match status" value="1"/>
</dbReference>
<dbReference type="GO" id="GO:0015293">
    <property type="term" value="F:symporter activity"/>
    <property type="evidence" value="ECO:0007669"/>
    <property type="project" value="UniProtKB-KW"/>
</dbReference>
<evidence type="ECO:0000313" key="13">
    <source>
        <dbReference type="EMBL" id="BAQ45538.1"/>
    </source>
</evidence>
<feature type="region of interest" description="Disordered" evidence="12">
    <location>
        <begin position="1"/>
        <end position="23"/>
    </location>
</feature>
<sequence>MSDAALARRPAGAAPGPARTGPRLDHRLHPAATIGFMAVLAAGLAYAGYNLVADMRQAGQPPLAVGAFALLGLALLIALAFEFVNGFHDTANAVATVIYTHSMPPLTAVIWSGTFNFLGVMASTGAVAYSVVTLLPVELILQVGSGAGYAMIFALLLAAIVWNLGTWALGLPNSSSHALIGSVIGVGLANQLMAPGHAASGVAWGQALGVLESLLFSPLVGFVCAAGLLVLLKRVVRRPELYRAPEGDAPPPPWIRGLLILTCTGVSFAHGGNDGQKGMGLIMLILIGAAPTAYALNRTMPDSSTPAFVQGSQGASRVFRAHAGGAAVPDAAGARAKVGEALKAEAPPKALAAPEVQAALAGLSDDIAAQVQGYGAIRHVPAEATQNLRADMYLAGDAVRLLTGEHSSYADDEKRTLQDYRRTLDDGTRYIPTWVKVVVALALGLGTMVGWKRIVVTVGERIGKQHLTYAQGASAEAVAAGTIGLAEAYGLPVSTTHILSSGVAGTMWANGTGLQMATVRNLALAWILTLPAAITLAGGLYWALRHVF</sequence>
<keyword evidence="3 11" id="KW-0813">Transport</keyword>
<feature type="transmembrane region" description="Helical" evidence="11">
    <location>
        <begin position="523"/>
        <end position="544"/>
    </location>
</feature>
<feature type="transmembrane region" description="Helical" evidence="11">
    <location>
        <begin position="31"/>
        <end position="52"/>
    </location>
</feature>
<dbReference type="GO" id="GO:0005315">
    <property type="term" value="F:phosphate transmembrane transporter activity"/>
    <property type="evidence" value="ECO:0007669"/>
    <property type="project" value="InterPro"/>
</dbReference>
<dbReference type="OrthoDB" id="9779554at2"/>
<protein>
    <recommendedName>
        <fullName evidence="11">Phosphate transporter</fullName>
    </recommendedName>
</protein>
<dbReference type="STRING" id="270351.Maq22A_c11405"/>
<proteinExistence type="inferred from homology"/>
<dbReference type="KEGG" id="maqu:Maq22A_c11405"/>
<evidence type="ECO:0000256" key="4">
    <source>
        <dbReference type="ARBA" id="ARBA00022475"/>
    </source>
</evidence>
<dbReference type="InterPro" id="IPR001204">
    <property type="entry name" value="Phos_transporter"/>
</dbReference>
<evidence type="ECO:0000256" key="7">
    <source>
        <dbReference type="ARBA" id="ARBA00022847"/>
    </source>
</evidence>
<feature type="transmembrane region" description="Helical" evidence="11">
    <location>
        <begin position="147"/>
        <end position="169"/>
    </location>
</feature>
<keyword evidence="4" id="KW-1003">Cell membrane</keyword>
<evidence type="ECO:0000256" key="10">
    <source>
        <dbReference type="ARBA" id="ARBA00047348"/>
    </source>
</evidence>
<dbReference type="GO" id="GO:0005886">
    <property type="term" value="C:plasma membrane"/>
    <property type="evidence" value="ECO:0007669"/>
    <property type="project" value="UniProtKB-SubCell"/>
</dbReference>
<dbReference type="EMBL" id="AP014704">
    <property type="protein sequence ID" value="BAQ45538.1"/>
    <property type="molecule type" value="Genomic_DNA"/>
</dbReference>
<comment type="similarity">
    <text evidence="2">Belongs to the inorganic phosphate transporter (PiT) (TC 2.A.20) family. Pit subfamily.</text>
</comment>
<evidence type="ECO:0000256" key="12">
    <source>
        <dbReference type="SAM" id="MobiDB-lite"/>
    </source>
</evidence>
<accession>A0A0C6FAQ7</accession>
<dbReference type="PANTHER" id="PTHR11101:SF65">
    <property type="entry name" value="LOW-AFFINITY INORGANIC PHOSPHATE TRANSPORTER PITA-RELATED"/>
    <property type="match status" value="1"/>
</dbReference>
<evidence type="ECO:0000256" key="1">
    <source>
        <dbReference type="ARBA" id="ARBA00004651"/>
    </source>
</evidence>
<feature type="transmembrane region" description="Helical" evidence="11">
    <location>
        <begin position="64"/>
        <end position="88"/>
    </location>
</feature>
<dbReference type="RefSeq" id="WP_060846852.1">
    <property type="nucleotide sequence ID" value="NZ_AP014704.1"/>
</dbReference>
<keyword evidence="9 11" id="KW-0472">Membrane</keyword>
<keyword evidence="5 11" id="KW-0592">Phosphate transport</keyword>
<reference evidence="13 14" key="1">
    <citation type="journal article" date="2015" name="Genome Announc.">
        <title>Complete Genome Sequence of Methylobacterium aquaticum Strain 22A, Isolated from Racomitrium japonicum Moss.</title>
        <authorList>
            <person name="Tani A."/>
            <person name="Ogura Y."/>
            <person name="Hayashi T."/>
            <person name="Kimbara K."/>
        </authorList>
    </citation>
    <scope>NUCLEOTIDE SEQUENCE [LARGE SCALE GENOMIC DNA]</scope>
    <source>
        <strain evidence="13 14">MA-22A</strain>
    </source>
</reference>
<evidence type="ECO:0000256" key="8">
    <source>
        <dbReference type="ARBA" id="ARBA00022989"/>
    </source>
</evidence>
<feature type="transmembrane region" description="Helical" evidence="11">
    <location>
        <begin position="108"/>
        <end position="135"/>
    </location>
</feature>
<evidence type="ECO:0000313" key="14">
    <source>
        <dbReference type="Proteomes" id="UP000061432"/>
    </source>
</evidence>
<dbReference type="Pfam" id="PF01384">
    <property type="entry name" value="PHO4"/>
    <property type="match status" value="1"/>
</dbReference>
<evidence type="ECO:0000256" key="9">
    <source>
        <dbReference type="ARBA" id="ARBA00023136"/>
    </source>
</evidence>
<dbReference type="PATRIC" id="fig|270351.10.peg.2198"/>
<comment type="subcellular location">
    <subcellularLocation>
        <location evidence="1">Cell membrane</location>
        <topology evidence="1">Multi-pass membrane protein</topology>
    </subcellularLocation>
    <subcellularLocation>
        <location evidence="11">Membrane</location>
        <topology evidence="11">Multi-pass membrane protein</topology>
    </subcellularLocation>
</comment>
<reference evidence="14" key="2">
    <citation type="submission" date="2015-01" db="EMBL/GenBank/DDBJ databases">
        <title>Complete genome sequence of Methylobacterium aquaticum strain 22A.</title>
        <authorList>
            <person name="Tani A."/>
            <person name="Ogura Y."/>
            <person name="Hayashi T."/>
        </authorList>
    </citation>
    <scope>NUCLEOTIDE SEQUENCE [LARGE SCALE GENOMIC DNA]</scope>
    <source>
        <strain evidence="14">MA-22A</strain>
    </source>
</reference>
<keyword evidence="8 11" id="KW-1133">Transmembrane helix</keyword>
<dbReference type="Proteomes" id="UP000061432">
    <property type="component" value="Chromosome"/>
</dbReference>
<evidence type="ECO:0000256" key="6">
    <source>
        <dbReference type="ARBA" id="ARBA00022692"/>
    </source>
</evidence>
<organism evidence="13 14">
    <name type="scientific">Methylobacterium aquaticum</name>
    <dbReference type="NCBI Taxonomy" id="270351"/>
    <lineage>
        <taxon>Bacteria</taxon>
        <taxon>Pseudomonadati</taxon>
        <taxon>Pseudomonadota</taxon>
        <taxon>Alphaproteobacteria</taxon>
        <taxon>Hyphomicrobiales</taxon>
        <taxon>Methylobacteriaceae</taxon>
        <taxon>Methylobacterium</taxon>
    </lineage>
</organism>